<gene>
    <name evidence="2" type="ORF">MAR_034623</name>
</gene>
<evidence type="ECO:0000313" key="2">
    <source>
        <dbReference type="EMBL" id="WAR09547.1"/>
    </source>
</evidence>
<dbReference type="PANTHER" id="PTHR46312">
    <property type="entry name" value="NACHT DOMAIN-CONTAINING PROTEIN"/>
    <property type="match status" value="1"/>
</dbReference>
<name>A0ABY7EHS8_MYAAR</name>
<dbReference type="Gene3D" id="3.40.50.300">
    <property type="entry name" value="P-loop containing nucleotide triphosphate hydrolases"/>
    <property type="match status" value="1"/>
</dbReference>
<dbReference type="InterPro" id="IPR027897">
    <property type="entry name" value="DUF4559"/>
</dbReference>
<keyword evidence="3" id="KW-1185">Reference proteome</keyword>
<evidence type="ECO:0000313" key="3">
    <source>
        <dbReference type="Proteomes" id="UP001164746"/>
    </source>
</evidence>
<dbReference type="Pfam" id="PF05729">
    <property type="entry name" value="NACHT"/>
    <property type="match status" value="1"/>
</dbReference>
<dbReference type="InterPro" id="IPR003593">
    <property type="entry name" value="AAA+_ATPase"/>
</dbReference>
<sequence length="1045" mass="119463">MAERPRSGKPLNKNWCRCWQGVCITQEVFADVTTDGFGKLQGEIIEDINTTKSFAQHTLCTSCKTPNLLPCGTKNLCKGPMRSCASHVSPDLAYTPCKTNGFCGEFVMKLRDNHRFVSPVWKNTDASKWCTDAWEIAKCFMSPDGYADKANARETDLNGLISSIMNCTYFQKYFSDDLSKPENIAERLKSGSMDITENEVSTITSYIRSVENHMKELRCNMEKFMIDGDKQRMYVKSQMSVATALDFKEDLGKLYMSQYSTLPVYPSLPEIDDKLHDIYVKPKIIQLDKGKYDRALFRGEHLRRSVELRKKDVTALRDIFCKGTEQLQNIYIQGEPGVGKTSLCNALANLWSNKESHYTNPEATQPLFDDVQSIREFEFLFLVALRDFSGRECNVEEMILRQIVKCLPTKHASYSKEMLEEVLSTSKCLVLLDGLDEWIHPTGNSENCLCKGTKTLPSTVHRGNCTFVTTTRPWKMATVFIKESEIDRRLEILGVHNPNDLTGKVIKSLNKRKGESKTSDDFFVAVETRGLNNLLEIPIIHMHLLCLWHDGRTLEPSVCKIYSSMVDMLFGRANDKKPQPYQSHDLSKDIQNFPASLENEENIQENKSLAVSLARLANHVLQIREREFAVVFTTKQVHSNLSKSELAFALDIGILTQRVSLFSTKKVVTYSFLHKTFQEYFAALHLAVDNNIQIDSIFMLHGHKDKVHDISLLFKFACGLCTETSRRISECLMQKKTTELEKELHHVGTETKLDLNRHFDEIRSLQSLMLEGLHECQNNGNIQNQLVLTHVTSHEPKSGNCLWKDLVEMNRRHIVSLNICRNSSPGTEDVSFLQEVILGSSDTLKYVTFRNLHNSYDMKECGQLQYLHIENSFPHDSHSRIDINPGELISCTLDHVTAETEQSILPALSTARKLHTLQINGCRDSRLFFEALPEIRSLKQLKMCDTEVEKDLVISLPAHIEYLYFFRVTVSVETLTKLADICKHVPHSITIKLKDCSTLLGKKFAKFKESIQACNDEFKVIIEGFKYNYKDENEYPVFKFTTIRH</sequence>
<dbReference type="SMART" id="SM00382">
    <property type="entry name" value="AAA"/>
    <property type="match status" value="1"/>
</dbReference>
<feature type="domain" description="NACHT" evidence="1">
    <location>
        <begin position="328"/>
        <end position="437"/>
    </location>
</feature>
<accession>A0ABY7EHS8</accession>
<dbReference type="InterPro" id="IPR027417">
    <property type="entry name" value="P-loop_NTPase"/>
</dbReference>
<dbReference type="Proteomes" id="UP001164746">
    <property type="component" value="Chromosome 7"/>
</dbReference>
<reference evidence="2" key="1">
    <citation type="submission" date="2022-11" db="EMBL/GenBank/DDBJ databases">
        <title>Centuries of genome instability and evolution in soft-shell clam transmissible cancer (bioRxiv).</title>
        <authorList>
            <person name="Hart S.F.M."/>
            <person name="Yonemitsu M.A."/>
            <person name="Giersch R.M."/>
            <person name="Beal B.F."/>
            <person name="Arriagada G."/>
            <person name="Davis B.W."/>
            <person name="Ostrander E.A."/>
            <person name="Goff S.P."/>
            <person name="Metzger M.J."/>
        </authorList>
    </citation>
    <scope>NUCLEOTIDE SEQUENCE</scope>
    <source>
        <strain evidence="2">MELC-2E11</strain>
        <tissue evidence="2">Siphon/mantle</tissue>
    </source>
</reference>
<dbReference type="EMBL" id="CP111018">
    <property type="protein sequence ID" value="WAR09547.1"/>
    <property type="molecule type" value="Genomic_DNA"/>
</dbReference>
<dbReference type="SUPFAM" id="SSF52047">
    <property type="entry name" value="RNI-like"/>
    <property type="match status" value="1"/>
</dbReference>
<protein>
    <recommendedName>
        <fullName evidence="1">NACHT domain-containing protein</fullName>
    </recommendedName>
</protein>
<proteinExistence type="predicted"/>
<dbReference type="PANTHER" id="PTHR46312:SF2">
    <property type="entry name" value="NUCLEOTIDE-BINDING OLIGOMERIZATION DOMAIN-CONTAINING PROTEIN 2-LIKE"/>
    <property type="match status" value="1"/>
</dbReference>
<dbReference type="PROSITE" id="PS50837">
    <property type="entry name" value="NACHT"/>
    <property type="match status" value="1"/>
</dbReference>
<evidence type="ECO:0000259" key="1">
    <source>
        <dbReference type="PROSITE" id="PS50837"/>
    </source>
</evidence>
<organism evidence="2 3">
    <name type="scientific">Mya arenaria</name>
    <name type="common">Soft-shell clam</name>
    <dbReference type="NCBI Taxonomy" id="6604"/>
    <lineage>
        <taxon>Eukaryota</taxon>
        <taxon>Metazoa</taxon>
        <taxon>Spiralia</taxon>
        <taxon>Lophotrochozoa</taxon>
        <taxon>Mollusca</taxon>
        <taxon>Bivalvia</taxon>
        <taxon>Autobranchia</taxon>
        <taxon>Heteroconchia</taxon>
        <taxon>Euheterodonta</taxon>
        <taxon>Imparidentia</taxon>
        <taxon>Neoheterodontei</taxon>
        <taxon>Myida</taxon>
        <taxon>Myoidea</taxon>
        <taxon>Myidae</taxon>
        <taxon>Mya</taxon>
    </lineage>
</organism>
<dbReference type="InterPro" id="IPR007111">
    <property type="entry name" value="NACHT_NTPase"/>
</dbReference>
<dbReference type="SUPFAM" id="SSF52540">
    <property type="entry name" value="P-loop containing nucleoside triphosphate hydrolases"/>
    <property type="match status" value="1"/>
</dbReference>
<dbReference type="Pfam" id="PF15112">
    <property type="entry name" value="DUF4559"/>
    <property type="match status" value="1"/>
</dbReference>